<reference evidence="1" key="1">
    <citation type="journal article" date="2021" name="Proc. Natl. Acad. Sci. U.S.A.">
        <title>A Catalog of Tens of Thousands of Viruses from Human Metagenomes Reveals Hidden Associations with Chronic Diseases.</title>
        <authorList>
            <person name="Tisza M.J."/>
            <person name="Buck C.B."/>
        </authorList>
    </citation>
    <scope>NUCLEOTIDE SEQUENCE</scope>
    <source>
        <strain evidence="1">Ct3es5</strain>
    </source>
</reference>
<accession>A0A8S5PV01</accession>
<dbReference type="Gene3D" id="3.40.1350.10">
    <property type="match status" value="1"/>
</dbReference>
<name>A0A8S5PV01_9CAUD</name>
<sequence length="140" mass="15513">MAGEKNFENRLKRWLESEGIYPLGHPKDQMPVTPCGYWEKRWGGGRYVKSGLPDMRIVVNGIALEVELKATNGTPSELQKRNIRQINASGGIAMVLYPEGFETFKAMIKGVKSCPQDVPIAGLRVSTVALSNTSCDMLRD</sequence>
<organism evidence="1">
    <name type="scientific">Siphoviridae sp. ct3es5</name>
    <dbReference type="NCBI Taxonomy" id="2825322"/>
    <lineage>
        <taxon>Viruses</taxon>
        <taxon>Duplodnaviria</taxon>
        <taxon>Heunggongvirae</taxon>
        <taxon>Uroviricota</taxon>
        <taxon>Caudoviricetes</taxon>
    </lineage>
</organism>
<dbReference type="EMBL" id="BK015507">
    <property type="protein sequence ID" value="DAE10285.1"/>
    <property type="molecule type" value="Genomic_DNA"/>
</dbReference>
<proteinExistence type="predicted"/>
<protein>
    <submittedName>
        <fullName evidence="1">This model contains proteins with the VRR-NUC domain</fullName>
    </submittedName>
</protein>
<dbReference type="InterPro" id="IPR011856">
    <property type="entry name" value="tRNA_endonuc-like_dom_sf"/>
</dbReference>
<evidence type="ECO:0000313" key="1">
    <source>
        <dbReference type="EMBL" id="DAE10285.1"/>
    </source>
</evidence>
<dbReference type="GO" id="GO:0003676">
    <property type="term" value="F:nucleic acid binding"/>
    <property type="evidence" value="ECO:0007669"/>
    <property type="project" value="InterPro"/>
</dbReference>